<keyword evidence="2" id="KW-1185">Reference proteome</keyword>
<accession>A0ABV1P9L0</accession>
<dbReference type="RefSeq" id="WP_349960607.1">
    <property type="nucleotide sequence ID" value="NZ_JBEHEF010000005.1"/>
</dbReference>
<name>A0ABV1P9L0_9GAMM</name>
<comment type="caution">
    <text evidence="1">The sequence shown here is derived from an EMBL/GenBank/DDBJ whole genome shotgun (WGS) entry which is preliminary data.</text>
</comment>
<organism evidence="1 2">
    <name type="scientific">Pectobacterium polonicum</name>
    <dbReference type="NCBI Taxonomy" id="2485124"/>
    <lineage>
        <taxon>Bacteria</taxon>
        <taxon>Pseudomonadati</taxon>
        <taxon>Pseudomonadota</taxon>
        <taxon>Gammaproteobacteria</taxon>
        <taxon>Enterobacterales</taxon>
        <taxon>Pectobacteriaceae</taxon>
        <taxon>Pectobacterium</taxon>
    </lineage>
</organism>
<evidence type="ECO:0000313" key="1">
    <source>
        <dbReference type="EMBL" id="MEQ9937863.1"/>
    </source>
</evidence>
<protein>
    <submittedName>
        <fullName evidence="1">Uncharacterized protein</fullName>
    </submittedName>
</protein>
<dbReference type="EMBL" id="JBEHEF010000005">
    <property type="protein sequence ID" value="MEQ9937863.1"/>
    <property type="molecule type" value="Genomic_DNA"/>
</dbReference>
<proteinExistence type="predicted"/>
<gene>
    <name evidence="1" type="ORF">ABRQ07_09625</name>
</gene>
<evidence type="ECO:0000313" key="2">
    <source>
        <dbReference type="Proteomes" id="UP001463408"/>
    </source>
</evidence>
<sequence length="95" mass="11374">MDLLNRSDLHYESEYMWTTLEFNNPKITGIPSSTYLSREEGYEVLAFINRFSQKHSLNQKNSGLKLELMIHDHLPHSICSHADIEIWIQNNWRYY</sequence>
<reference evidence="1 2" key="1">
    <citation type="submission" date="2024-06" db="EMBL/GenBank/DDBJ databases">
        <title>Pangenomics to understand the prophage dynamics in the radiating lineages of P. brasiliense.</title>
        <authorList>
            <person name="Pardeshi L.A."/>
            <person name="Van Duivenbode I."/>
            <person name="Jonkheer E.M."/>
            <person name="Pel M.J.C."/>
            <person name="Kupczok A."/>
            <person name="De Ridder D."/>
            <person name="Smit S."/>
            <person name="Van Der Lee T.J."/>
        </authorList>
    </citation>
    <scope>NUCLEOTIDE SEQUENCE [LARGE SCALE GENOMIC DNA]</scope>
    <source>
        <strain evidence="1 2">PD 8607</strain>
    </source>
</reference>
<dbReference type="Proteomes" id="UP001463408">
    <property type="component" value="Unassembled WGS sequence"/>
</dbReference>